<dbReference type="EMBL" id="JACCJB010000022">
    <property type="protein sequence ID" value="KAF6218593.1"/>
    <property type="molecule type" value="Genomic_DNA"/>
</dbReference>
<feature type="signal peptide" evidence="1">
    <location>
        <begin position="1"/>
        <end position="22"/>
    </location>
</feature>
<protein>
    <recommendedName>
        <fullName evidence="4">Small secreted protein</fullName>
    </recommendedName>
</protein>
<evidence type="ECO:0000313" key="3">
    <source>
        <dbReference type="Proteomes" id="UP000593566"/>
    </source>
</evidence>
<name>A0A8H6C7U9_9LECA</name>
<dbReference type="Proteomes" id="UP000593566">
    <property type="component" value="Unassembled WGS sequence"/>
</dbReference>
<feature type="chain" id="PRO_5034093052" description="Small secreted protein" evidence="1">
    <location>
        <begin position="23"/>
        <end position="177"/>
    </location>
</feature>
<sequence length="177" mass="18380">MALGSKLVIALPFLFLAARINANSSITAFNLTAISAFNNASILECWQITLPLTISQTAGIQGAAVQQLGNVSSMVWSSLPGGFAGSPHPAPSVQYNVILSGTLHVTIPNSSQEVTVVSGKRSLLIAADTANVSRTGHISSLLGKEQGTSLMIPTANNEIPPHKVIHAGACGKRDLEL</sequence>
<evidence type="ECO:0000256" key="1">
    <source>
        <dbReference type="SAM" id="SignalP"/>
    </source>
</evidence>
<dbReference type="GeneID" id="59334349"/>
<accession>A0A8H6C7U9</accession>
<reference evidence="2 3" key="1">
    <citation type="journal article" date="2020" name="Genomics">
        <title>Complete, high-quality genomes from long-read metagenomic sequencing of two wolf lichen thalli reveals enigmatic genome architecture.</title>
        <authorList>
            <person name="McKenzie S.K."/>
            <person name="Walston R.F."/>
            <person name="Allen J.L."/>
        </authorList>
    </citation>
    <scope>NUCLEOTIDE SEQUENCE [LARGE SCALE GENOMIC DNA]</scope>
    <source>
        <strain evidence="2">WasteWater1</strain>
    </source>
</reference>
<dbReference type="RefSeq" id="XP_037148028.1">
    <property type="nucleotide sequence ID" value="XM_037296847.1"/>
</dbReference>
<comment type="caution">
    <text evidence="2">The sequence shown here is derived from an EMBL/GenBank/DDBJ whole genome shotgun (WGS) entry which is preliminary data.</text>
</comment>
<dbReference type="AlphaFoldDB" id="A0A8H6C7U9"/>
<keyword evidence="3" id="KW-1185">Reference proteome</keyword>
<evidence type="ECO:0008006" key="4">
    <source>
        <dbReference type="Google" id="ProtNLM"/>
    </source>
</evidence>
<keyword evidence="1" id="KW-0732">Signal</keyword>
<evidence type="ECO:0000313" key="2">
    <source>
        <dbReference type="EMBL" id="KAF6218593.1"/>
    </source>
</evidence>
<proteinExistence type="predicted"/>
<gene>
    <name evidence="2" type="ORF">HO133_005944</name>
</gene>
<organism evidence="2 3">
    <name type="scientific">Letharia lupina</name>
    <dbReference type="NCBI Taxonomy" id="560253"/>
    <lineage>
        <taxon>Eukaryota</taxon>
        <taxon>Fungi</taxon>
        <taxon>Dikarya</taxon>
        <taxon>Ascomycota</taxon>
        <taxon>Pezizomycotina</taxon>
        <taxon>Lecanoromycetes</taxon>
        <taxon>OSLEUM clade</taxon>
        <taxon>Lecanoromycetidae</taxon>
        <taxon>Lecanorales</taxon>
        <taxon>Lecanorineae</taxon>
        <taxon>Parmeliaceae</taxon>
        <taxon>Letharia</taxon>
    </lineage>
</organism>